<comment type="caution">
    <text evidence="1">The sequence shown here is derived from an EMBL/GenBank/DDBJ whole genome shotgun (WGS) entry which is preliminary data.</text>
</comment>
<dbReference type="Proteomes" id="UP000827872">
    <property type="component" value="Linkage Group LG10"/>
</dbReference>
<proteinExistence type="predicted"/>
<accession>A0ACB8E805</accession>
<sequence>MCFRMFSSEIEKKQDGTITTKTLSSSESKGFLLGFGLFRTTQFLLDEGAWEDESAEQTIFLIAIAQARSSKTPWSEQLGNCIPATGCRSSCAFSAFLCCFALLASPPPTPTCFASSQLHLVLLKHRWLDSDYSSTVLFLNLSLFCNLLFPNSDLTRKNSEDNSKRGQV</sequence>
<evidence type="ECO:0000313" key="1">
    <source>
        <dbReference type="EMBL" id="KAH7988146.1"/>
    </source>
</evidence>
<reference evidence="1" key="1">
    <citation type="submission" date="2021-08" db="EMBL/GenBank/DDBJ databases">
        <title>The first chromosome-level gecko genome reveals the dynamic sex chromosomes of Neotropical dwarf geckos (Sphaerodactylidae: Sphaerodactylus).</title>
        <authorList>
            <person name="Pinto B.J."/>
            <person name="Keating S.E."/>
            <person name="Gamble T."/>
        </authorList>
    </citation>
    <scope>NUCLEOTIDE SEQUENCE</scope>
    <source>
        <strain evidence="1">TG3544</strain>
    </source>
</reference>
<evidence type="ECO:0000313" key="2">
    <source>
        <dbReference type="Proteomes" id="UP000827872"/>
    </source>
</evidence>
<gene>
    <name evidence="1" type="ORF">K3G42_008976</name>
</gene>
<name>A0ACB8E805_9SAUR</name>
<protein>
    <submittedName>
        <fullName evidence="1">Uncharacterized protein</fullName>
    </submittedName>
</protein>
<dbReference type="EMBL" id="CM037623">
    <property type="protein sequence ID" value="KAH7988146.1"/>
    <property type="molecule type" value="Genomic_DNA"/>
</dbReference>
<keyword evidence="2" id="KW-1185">Reference proteome</keyword>
<organism evidence="1 2">
    <name type="scientific">Sphaerodactylus townsendi</name>
    <dbReference type="NCBI Taxonomy" id="933632"/>
    <lineage>
        <taxon>Eukaryota</taxon>
        <taxon>Metazoa</taxon>
        <taxon>Chordata</taxon>
        <taxon>Craniata</taxon>
        <taxon>Vertebrata</taxon>
        <taxon>Euteleostomi</taxon>
        <taxon>Lepidosauria</taxon>
        <taxon>Squamata</taxon>
        <taxon>Bifurcata</taxon>
        <taxon>Gekkota</taxon>
        <taxon>Sphaerodactylidae</taxon>
        <taxon>Sphaerodactylus</taxon>
    </lineage>
</organism>